<dbReference type="Gene3D" id="3.40.50.2000">
    <property type="entry name" value="Glycogen Phosphorylase B"/>
    <property type="match status" value="4"/>
</dbReference>
<dbReference type="Proteomes" id="UP000712570">
    <property type="component" value="Unassembled WGS sequence"/>
</dbReference>
<dbReference type="InterPro" id="IPR001296">
    <property type="entry name" value="Glyco_trans_1"/>
</dbReference>
<dbReference type="Pfam" id="PF13692">
    <property type="entry name" value="Glyco_trans_1_4"/>
    <property type="match status" value="1"/>
</dbReference>
<sequence length="808" mass="90648">MKVVIIAPSGVPFIWGGAENIWKGLWLTLNQQENITAELIKLPSPEHDFWAIIQSYQNFAELDLNHFDLVISTKYPAWMVSHPRHILFMQHTLRGLYDTYPAHLTKNIDHLAQKLPALCQLLSINKPSRTHLAECFAELKRIKELQILSLQDIALPGPLLRAIIHFFDAVALAPGQILRYTAIANEVANRKEYFPEGIKPDVLYHPSSLPQAGVIADAHIPPAIFTASRLDAPKRIDLLIKAYCKSGVKTPLRIAGTGPQSNELQKLIPPDAAITLLGHISEQQLAQEYANALFVPFIPEHEDFGLISYEAMIAGKAVLSCTDSGGATELIRHMENGFIIKPDCDEIAKAIKQLCDNPSLSYQLGQQAYNTVKDINWPALVKELLNKNTQYQPRILVLNTYPIYPVVSGGQARLYHLYSELSMLGYSVEILNLDFNTKVIKSRNLNEHFVEVLIPVGDEFRKKLSTEEKRLNISCVDWLAAAHPELLPEWQAEIKRRAPWASLVICSHPYAYPAMIQAGVKQWLYEAHNVEADLKAQIYQQHPNEAQKIKELESQCAIGAQHIICCSNEDSLRMQALYQIPDHQFSIIANGADTQNIKYLDQAGRKEIRIQMGLEPKNNISLFMGSNHGPNIEAAEQILIAAEQDLSLQYIILGSVADAFKKKNIPENVRFLGVVSQAEKQLWLKIASTALNPMLNGSGSNLKLIEYAAAGLPIISTEFGVRGTRFEAGVHYIKTTNLTETIKNTLNIEDIKLDQITRKTAEYIKNELCWQSLAKNYKKEITKGMHVIKTKEESILPSPPLPISSLLY</sequence>
<keyword evidence="4" id="KW-1185">Reference proteome</keyword>
<proteinExistence type="predicted"/>
<name>A0ABX0KNH3_9NEIS</name>
<dbReference type="SUPFAM" id="SSF53756">
    <property type="entry name" value="UDP-Glycosyltransferase/glycogen phosphorylase"/>
    <property type="match status" value="2"/>
</dbReference>
<organism evidence="3 4">
    <name type="scientific">Iodobacter violaceini</name>
    <dbReference type="NCBI Taxonomy" id="3044271"/>
    <lineage>
        <taxon>Bacteria</taxon>
        <taxon>Pseudomonadati</taxon>
        <taxon>Pseudomonadota</taxon>
        <taxon>Betaproteobacteria</taxon>
        <taxon>Neisseriales</taxon>
        <taxon>Chitinibacteraceae</taxon>
        <taxon>Iodobacter</taxon>
    </lineage>
</organism>
<dbReference type="EMBL" id="JAAOLX010000003">
    <property type="protein sequence ID" value="NHQ85973.1"/>
    <property type="molecule type" value="Genomic_DNA"/>
</dbReference>
<protein>
    <submittedName>
        <fullName evidence="3">Glycosyltransferase</fullName>
    </submittedName>
</protein>
<dbReference type="Pfam" id="PF00534">
    <property type="entry name" value="Glycos_transf_1"/>
    <property type="match status" value="1"/>
</dbReference>
<gene>
    <name evidence="3" type="ORF">HA050_07555</name>
</gene>
<evidence type="ECO:0000313" key="3">
    <source>
        <dbReference type="EMBL" id="NHQ85973.1"/>
    </source>
</evidence>
<reference evidence="3 4" key="1">
    <citation type="submission" date="2020-03" db="EMBL/GenBank/DDBJ databases">
        <title>Draft genome sequence of environmentally isolated violet-colored cultures.</title>
        <authorList>
            <person name="Wilson H.S."/>
        </authorList>
    </citation>
    <scope>NUCLEOTIDE SEQUENCE [LARGE SCALE GENOMIC DNA]</scope>
    <source>
        <strain evidence="3 4">HSC-16F04</strain>
    </source>
</reference>
<evidence type="ECO:0000259" key="2">
    <source>
        <dbReference type="Pfam" id="PF00534"/>
    </source>
</evidence>
<comment type="caution">
    <text evidence="3">The sequence shown here is derived from an EMBL/GenBank/DDBJ whole genome shotgun (WGS) entry which is preliminary data.</text>
</comment>
<dbReference type="PANTHER" id="PTHR46401">
    <property type="entry name" value="GLYCOSYLTRANSFERASE WBBK-RELATED"/>
    <property type="match status" value="1"/>
</dbReference>
<feature type="domain" description="Glycosyl transferase family 1" evidence="2">
    <location>
        <begin position="222"/>
        <end position="370"/>
    </location>
</feature>
<keyword evidence="1" id="KW-0808">Transferase</keyword>
<dbReference type="CDD" id="cd03801">
    <property type="entry name" value="GT4_PimA-like"/>
    <property type="match status" value="2"/>
</dbReference>
<accession>A0ABX0KNH3</accession>
<dbReference type="PANTHER" id="PTHR46401:SF2">
    <property type="entry name" value="GLYCOSYLTRANSFERASE WBBK-RELATED"/>
    <property type="match status" value="1"/>
</dbReference>
<evidence type="ECO:0000256" key="1">
    <source>
        <dbReference type="ARBA" id="ARBA00022679"/>
    </source>
</evidence>
<evidence type="ECO:0000313" key="4">
    <source>
        <dbReference type="Proteomes" id="UP000712570"/>
    </source>
</evidence>